<dbReference type="AlphaFoldDB" id="A0A1Y2AJ44"/>
<evidence type="ECO:0000313" key="3">
    <source>
        <dbReference type="Proteomes" id="UP000193986"/>
    </source>
</evidence>
<reference evidence="2 3" key="1">
    <citation type="submission" date="2016-07" db="EMBL/GenBank/DDBJ databases">
        <title>Pervasive Adenine N6-methylation of Active Genes in Fungi.</title>
        <authorList>
            <consortium name="DOE Joint Genome Institute"/>
            <person name="Mondo S.J."/>
            <person name="Dannebaum R.O."/>
            <person name="Kuo R.C."/>
            <person name="Labutti K."/>
            <person name="Haridas S."/>
            <person name="Kuo A."/>
            <person name="Salamov A."/>
            <person name="Ahrendt S.R."/>
            <person name="Lipzen A."/>
            <person name="Sullivan W."/>
            <person name="Andreopoulos W.B."/>
            <person name="Clum A."/>
            <person name="Lindquist E."/>
            <person name="Daum C."/>
            <person name="Ramamoorthy G.K."/>
            <person name="Gryganskyi A."/>
            <person name="Culley D."/>
            <person name="Magnuson J.K."/>
            <person name="James T.Y."/>
            <person name="O'Malley M.A."/>
            <person name="Stajich J.E."/>
            <person name="Spatafora J.W."/>
            <person name="Visel A."/>
            <person name="Grigoriev I.V."/>
        </authorList>
    </citation>
    <scope>NUCLEOTIDE SEQUENCE [LARGE SCALE GENOMIC DNA]</scope>
    <source>
        <strain evidence="2 3">68-887.2</strain>
    </source>
</reference>
<dbReference type="EMBL" id="MCFC01000092">
    <property type="protein sequence ID" value="ORY22502.1"/>
    <property type="molecule type" value="Genomic_DNA"/>
</dbReference>
<proteinExistence type="predicted"/>
<dbReference type="InParanoid" id="A0A1Y2AJ44"/>
<accession>A0A1Y2AJ44</accession>
<organism evidence="2 3">
    <name type="scientific">Naematelia encephala</name>
    <dbReference type="NCBI Taxonomy" id="71784"/>
    <lineage>
        <taxon>Eukaryota</taxon>
        <taxon>Fungi</taxon>
        <taxon>Dikarya</taxon>
        <taxon>Basidiomycota</taxon>
        <taxon>Agaricomycotina</taxon>
        <taxon>Tremellomycetes</taxon>
        <taxon>Tremellales</taxon>
        <taxon>Naemateliaceae</taxon>
        <taxon>Naematelia</taxon>
    </lineage>
</organism>
<feature type="compositionally biased region" description="Polar residues" evidence="1">
    <location>
        <begin position="66"/>
        <end position="83"/>
    </location>
</feature>
<comment type="caution">
    <text evidence="2">The sequence shown here is derived from an EMBL/GenBank/DDBJ whole genome shotgun (WGS) entry which is preliminary data.</text>
</comment>
<gene>
    <name evidence="2" type="ORF">BCR39DRAFT_551451</name>
</gene>
<keyword evidence="3" id="KW-1185">Reference proteome</keyword>
<evidence type="ECO:0000256" key="1">
    <source>
        <dbReference type="SAM" id="MobiDB-lite"/>
    </source>
</evidence>
<feature type="region of interest" description="Disordered" evidence="1">
    <location>
        <begin position="65"/>
        <end position="89"/>
    </location>
</feature>
<dbReference type="Proteomes" id="UP000193986">
    <property type="component" value="Unassembled WGS sequence"/>
</dbReference>
<evidence type="ECO:0000313" key="2">
    <source>
        <dbReference type="EMBL" id="ORY22502.1"/>
    </source>
</evidence>
<name>A0A1Y2AJ44_9TREE</name>
<sequence>MIPHYPNLNILPPDHAMPTSISHFPSLLTLFFFSLSFSCSLSFSSHSPSLLTLLLYLTRILHHLHSSNSPRPSTSGKSPSPRSAQKRFF</sequence>
<protein>
    <submittedName>
        <fullName evidence="2">Uncharacterized protein</fullName>
    </submittedName>
</protein>